<evidence type="ECO:0000313" key="2">
    <source>
        <dbReference type="Proteomes" id="UP000059188"/>
    </source>
</evidence>
<dbReference type="Proteomes" id="UP000059188">
    <property type="component" value="Unassembled WGS sequence"/>
</dbReference>
<proteinExistence type="predicted"/>
<dbReference type="OrthoDB" id="3230634at2759"/>
<gene>
    <name evidence="1" type="ORF">RSOLAG1IB_12477</name>
</gene>
<organism evidence="1 2">
    <name type="scientific">Thanatephorus cucumeris (strain AG1-IB / isolate 7/3/14)</name>
    <name type="common">Lettuce bottom rot fungus</name>
    <name type="synonym">Rhizoctonia solani</name>
    <dbReference type="NCBI Taxonomy" id="1108050"/>
    <lineage>
        <taxon>Eukaryota</taxon>
        <taxon>Fungi</taxon>
        <taxon>Dikarya</taxon>
        <taxon>Basidiomycota</taxon>
        <taxon>Agaricomycotina</taxon>
        <taxon>Agaricomycetes</taxon>
        <taxon>Cantharellales</taxon>
        <taxon>Ceratobasidiaceae</taxon>
        <taxon>Rhizoctonia</taxon>
        <taxon>Rhizoctonia solani AG-1</taxon>
    </lineage>
</organism>
<keyword evidence="2" id="KW-1185">Reference proteome</keyword>
<evidence type="ECO:0000313" key="1">
    <source>
        <dbReference type="EMBL" id="CEL61544.1"/>
    </source>
</evidence>
<dbReference type="AlphaFoldDB" id="A0A0B7FXE8"/>
<sequence>MAPSKLPYSNLVGQWEAASARLEESFIAYMQASLALGRHTPASKSDAMDLVSRIDHKLESLYASLEKQLPQSRWNLARTRNKLASSCYAIPEEILSQVFKLVICDKSDCEFIDVEKTVRAFYRRLYSLMGVCSFWRLGGSRNSQLKLACKGL</sequence>
<name>A0A0B7FXE8_THACB</name>
<protein>
    <submittedName>
        <fullName evidence="1">Uncharacterized protein</fullName>
    </submittedName>
</protein>
<accession>A0A0B7FXE8</accession>
<dbReference type="EMBL" id="LN679686">
    <property type="protein sequence ID" value="CEL61544.1"/>
    <property type="molecule type" value="Genomic_DNA"/>
</dbReference>
<reference evidence="1 2" key="1">
    <citation type="submission" date="2014-11" db="EMBL/GenBank/DDBJ databases">
        <authorList>
            <person name="Wibberg Daniel"/>
        </authorList>
    </citation>
    <scope>NUCLEOTIDE SEQUENCE [LARGE SCALE GENOMIC DNA]</scope>
    <source>
        <strain evidence="1">Rhizoctonia solani AG1-IB 7/3/14</strain>
    </source>
</reference>